<feature type="transmembrane region" description="Helical" evidence="1">
    <location>
        <begin position="28"/>
        <end position="46"/>
    </location>
</feature>
<keyword evidence="1" id="KW-1133">Transmembrane helix</keyword>
<dbReference type="RefSeq" id="WP_379810815.1">
    <property type="nucleotide sequence ID" value="NZ_JBHUPC010000012.1"/>
</dbReference>
<dbReference type="Proteomes" id="UP001597534">
    <property type="component" value="Unassembled WGS sequence"/>
</dbReference>
<gene>
    <name evidence="2" type="ORF">ACFS5J_04415</name>
</gene>
<dbReference type="EMBL" id="JBHUPC010000012">
    <property type="protein sequence ID" value="MFD2891254.1"/>
    <property type="molecule type" value="Genomic_DNA"/>
</dbReference>
<keyword evidence="1" id="KW-0472">Membrane</keyword>
<comment type="caution">
    <text evidence="2">The sequence shown here is derived from an EMBL/GenBank/DDBJ whole genome shotgun (WGS) entry which is preliminary data.</text>
</comment>
<evidence type="ECO:0000313" key="3">
    <source>
        <dbReference type="Proteomes" id="UP001597534"/>
    </source>
</evidence>
<evidence type="ECO:0000256" key="1">
    <source>
        <dbReference type="SAM" id="Phobius"/>
    </source>
</evidence>
<proteinExistence type="predicted"/>
<feature type="transmembrane region" description="Helical" evidence="1">
    <location>
        <begin position="5"/>
        <end position="22"/>
    </location>
</feature>
<protein>
    <submittedName>
        <fullName evidence="2">Uncharacterized protein</fullName>
    </submittedName>
</protein>
<keyword evidence="3" id="KW-1185">Reference proteome</keyword>
<accession>A0ABW5YJL0</accession>
<sequence>MKKTMYIIACFAIGIFAIYEQTKPNPNKFVMVGALAIFMIGLYSIMKKIPPKNDNNDEA</sequence>
<reference evidence="3" key="1">
    <citation type="journal article" date="2019" name="Int. J. Syst. Evol. Microbiol.">
        <title>The Global Catalogue of Microorganisms (GCM) 10K type strain sequencing project: providing services to taxonomists for standard genome sequencing and annotation.</title>
        <authorList>
            <consortium name="The Broad Institute Genomics Platform"/>
            <consortium name="The Broad Institute Genome Sequencing Center for Infectious Disease"/>
            <person name="Wu L."/>
            <person name="Ma J."/>
        </authorList>
    </citation>
    <scope>NUCLEOTIDE SEQUENCE [LARGE SCALE GENOMIC DNA]</scope>
    <source>
        <strain evidence="3">KCTC 22671</strain>
    </source>
</reference>
<organism evidence="2 3">
    <name type="scientific">Flavobacterium chuncheonense</name>
    <dbReference type="NCBI Taxonomy" id="2026653"/>
    <lineage>
        <taxon>Bacteria</taxon>
        <taxon>Pseudomonadati</taxon>
        <taxon>Bacteroidota</taxon>
        <taxon>Flavobacteriia</taxon>
        <taxon>Flavobacteriales</taxon>
        <taxon>Flavobacteriaceae</taxon>
        <taxon>Flavobacterium</taxon>
    </lineage>
</organism>
<evidence type="ECO:0000313" key="2">
    <source>
        <dbReference type="EMBL" id="MFD2891254.1"/>
    </source>
</evidence>
<name>A0ABW5YJL0_9FLAO</name>
<keyword evidence="1" id="KW-0812">Transmembrane</keyword>